<keyword evidence="3" id="KW-1185">Reference proteome</keyword>
<evidence type="ECO:0000313" key="2">
    <source>
        <dbReference type="EMBL" id="GAA4951147.1"/>
    </source>
</evidence>
<protein>
    <submittedName>
        <fullName evidence="2">Cupin domain-containing protein</fullName>
    </submittedName>
</protein>
<organism evidence="2 3">
    <name type="scientific">Halioxenophilus aromaticivorans</name>
    <dbReference type="NCBI Taxonomy" id="1306992"/>
    <lineage>
        <taxon>Bacteria</taxon>
        <taxon>Pseudomonadati</taxon>
        <taxon>Pseudomonadota</taxon>
        <taxon>Gammaproteobacteria</taxon>
        <taxon>Alteromonadales</taxon>
        <taxon>Alteromonadaceae</taxon>
        <taxon>Halioxenophilus</taxon>
    </lineage>
</organism>
<name>A0AAV3U780_9ALTE</name>
<evidence type="ECO:0000259" key="1">
    <source>
        <dbReference type="Pfam" id="PF06172"/>
    </source>
</evidence>
<dbReference type="PANTHER" id="PTHR33387:SF3">
    <property type="entry name" value="DUF985 DOMAIN-CONTAINING PROTEIN"/>
    <property type="match status" value="1"/>
</dbReference>
<evidence type="ECO:0000313" key="3">
    <source>
        <dbReference type="Proteomes" id="UP001409585"/>
    </source>
</evidence>
<dbReference type="InterPro" id="IPR009327">
    <property type="entry name" value="Cupin_DUF985"/>
</dbReference>
<dbReference type="SUPFAM" id="SSF51182">
    <property type="entry name" value="RmlC-like cupins"/>
    <property type="match status" value="1"/>
</dbReference>
<dbReference type="InterPro" id="IPR014710">
    <property type="entry name" value="RmlC-like_jellyroll"/>
</dbReference>
<proteinExistence type="predicted"/>
<dbReference type="InterPro" id="IPR011051">
    <property type="entry name" value="RmlC_Cupin_sf"/>
</dbReference>
<dbReference type="EMBL" id="BAABLX010000029">
    <property type="protein sequence ID" value="GAA4951147.1"/>
    <property type="molecule type" value="Genomic_DNA"/>
</dbReference>
<gene>
    <name evidence="2" type="ORF">GCM10025791_34470</name>
</gene>
<dbReference type="CDD" id="cd06121">
    <property type="entry name" value="cupin_YML079wp"/>
    <property type="match status" value="1"/>
</dbReference>
<dbReference type="Gene3D" id="2.60.120.10">
    <property type="entry name" value="Jelly Rolls"/>
    <property type="match status" value="1"/>
</dbReference>
<comment type="caution">
    <text evidence="2">The sequence shown here is derived from an EMBL/GenBank/DDBJ whole genome shotgun (WGS) entry which is preliminary data.</text>
</comment>
<dbReference type="Proteomes" id="UP001409585">
    <property type="component" value="Unassembled WGS sequence"/>
</dbReference>
<reference evidence="3" key="1">
    <citation type="journal article" date="2019" name="Int. J. Syst. Evol. Microbiol.">
        <title>The Global Catalogue of Microorganisms (GCM) 10K type strain sequencing project: providing services to taxonomists for standard genome sequencing and annotation.</title>
        <authorList>
            <consortium name="The Broad Institute Genomics Platform"/>
            <consortium name="The Broad Institute Genome Sequencing Center for Infectious Disease"/>
            <person name="Wu L."/>
            <person name="Ma J."/>
        </authorList>
    </citation>
    <scope>NUCLEOTIDE SEQUENCE [LARGE SCALE GENOMIC DNA]</scope>
    <source>
        <strain evidence="3">JCM 19134</strain>
    </source>
</reference>
<accession>A0AAV3U780</accession>
<dbReference type="InterPro" id="IPR039935">
    <property type="entry name" value="YML079W-like"/>
</dbReference>
<feature type="domain" description="DUF985" evidence="1">
    <location>
        <begin position="8"/>
        <end position="143"/>
    </location>
</feature>
<dbReference type="PANTHER" id="PTHR33387">
    <property type="entry name" value="RMLC-LIKE JELLY ROLL FOLD PROTEIN"/>
    <property type="match status" value="1"/>
</dbReference>
<dbReference type="Pfam" id="PF06172">
    <property type="entry name" value="Cupin_5"/>
    <property type="match status" value="1"/>
</dbReference>
<sequence length="166" mass="18769">MPHSPSAEQLIETLELEQHVEGGYFKRTFQADHRSMIKTEQGERFTLTSIYYLLTAQSPIGHWHLNRSDIIHFFHLGDPIDYFLIAPDGALSTVTLGPNPPLGHQLQMTVTGGTWKASRLTGSRYGLISEAVAPGFDYKDMALGKRDELTRQFPQHKALIETFTRD</sequence>
<dbReference type="AlphaFoldDB" id="A0AAV3U780"/>